<gene>
    <name evidence="2" type="ORF">CHIRRI_LOCUS14651</name>
</gene>
<protein>
    <submittedName>
        <fullName evidence="2">Uncharacterized protein</fullName>
    </submittedName>
</protein>
<sequence>MQFKYWEDKHLQQGSKEMSKINELSEDQTLTGSFEDKPIFKSIFTITPVFDNTENANPAKIDEILTKVAEKIESNQVKIVENIKSTSSNDFNIQGFSYEVNIKLNNSREELHDLTHFESIETLNGRKDCGEKFKIAPSTNIKLPDNYPKPSKPAKKMTKPKNKKSKCQKVCTCCCFIMSCIL</sequence>
<keyword evidence="3" id="KW-1185">Reference proteome</keyword>
<evidence type="ECO:0000256" key="1">
    <source>
        <dbReference type="SAM" id="MobiDB-lite"/>
    </source>
</evidence>
<dbReference type="EMBL" id="OU895880">
    <property type="protein sequence ID" value="CAG9811844.1"/>
    <property type="molecule type" value="Genomic_DNA"/>
</dbReference>
<reference evidence="2" key="1">
    <citation type="submission" date="2022-01" db="EMBL/GenBank/DDBJ databases">
        <authorList>
            <person name="King R."/>
        </authorList>
    </citation>
    <scope>NUCLEOTIDE SEQUENCE</scope>
</reference>
<feature type="region of interest" description="Disordered" evidence="1">
    <location>
        <begin position="140"/>
        <end position="160"/>
    </location>
</feature>
<evidence type="ECO:0000313" key="2">
    <source>
        <dbReference type="EMBL" id="CAG9811844.1"/>
    </source>
</evidence>
<evidence type="ECO:0000313" key="3">
    <source>
        <dbReference type="Proteomes" id="UP001153620"/>
    </source>
</evidence>
<name>A0A9N9WZ32_9DIPT</name>
<reference evidence="2" key="2">
    <citation type="submission" date="2022-10" db="EMBL/GenBank/DDBJ databases">
        <authorList>
            <consortium name="ENA_rothamsted_submissions"/>
            <consortium name="culmorum"/>
            <person name="King R."/>
        </authorList>
    </citation>
    <scope>NUCLEOTIDE SEQUENCE</scope>
</reference>
<organism evidence="2 3">
    <name type="scientific">Chironomus riparius</name>
    <dbReference type="NCBI Taxonomy" id="315576"/>
    <lineage>
        <taxon>Eukaryota</taxon>
        <taxon>Metazoa</taxon>
        <taxon>Ecdysozoa</taxon>
        <taxon>Arthropoda</taxon>
        <taxon>Hexapoda</taxon>
        <taxon>Insecta</taxon>
        <taxon>Pterygota</taxon>
        <taxon>Neoptera</taxon>
        <taxon>Endopterygota</taxon>
        <taxon>Diptera</taxon>
        <taxon>Nematocera</taxon>
        <taxon>Chironomoidea</taxon>
        <taxon>Chironomidae</taxon>
        <taxon>Chironominae</taxon>
        <taxon>Chironomus</taxon>
    </lineage>
</organism>
<dbReference type="AlphaFoldDB" id="A0A9N9WZ32"/>
<dbReference type="Proteomes" id="UP001153620">
    <property type="component" value="Chromosome 4"/>
</dbReference>
<proteinExistence type="predicted"/>
<accession>A0A9N9WZ32</accession>